<keyword evidence="2" id="KW-1185">Reference proteome</keyword>
<organism evidence="1 2">
    <name type="scientific">Phialocephala subalpina</name>
    <dbReference type="NCBI Taxonomy" id="576137"/>
    <lineage>
        <taxon>Eukaryota</taxon>
        <taxon>Fungi</taxon>
        <taxon>Dikarya</taxon>
        <taxon>Ascomycota</taxon>
        <taxon>Pezizomycotina</taxon>
        <taxon>Leotiomycetes</taxon>
        <taxon>Helotiales</taxon>
        <taxon>Mollisiaceae</taxon>
        <taxon>Phialocephala</taxon>
        <taxon>Phialocephala fortinii species complex</taxon>
    </lineage>
</organism>
<dbReference type="STRING" id="576137.A0A1L7XN02"/>
<proteinExistence type="predicted"/>
<accession>A0A1L7XN02</accession>
<protein>
    <submittedName>
        <fullName evidence="1">Uncharacterized protein</fullName>
    </submittedName>
</protein>
<dbReference type="EMBL" id="FJOG01000037">
    <property type="protein sequence ID" value="CZR66425.1"/>
    <property type="molecule type" value="Genomic_DNA"/>
</dbReference>
<name>A0A1L7XN02_9HELO</name>
<evidence type="ECO:0000313" key="1">
    <source>
        <dbReference type="EMBL" id="CZR66425.1"/>
    </source>
</evidence>
<sequence length="171" mass="18989">MLNIMNATEKLDPERASERPALLGNVALITSVLGRFYRVFFSYIGCFIFPTWAQAYIPPGTIFPALFECGATGIQAFDALYSVSTPSPEQLAEQYHISPAHLRNSTRIIWSLAQYDPSSTVALNVPGVNAPLPSADRNVSRILYTANMVHRKDLFSPLKGDWETVIRVRAV</sequence>
<gene>
    <name evidence="1" type="ORF">PAC_16326</name>
</gene>
<dbReference type="OrthoDB" id="1735038at2759"/>
<reference evidence="1 2" key="1">
    <citation type="submission" date="2016-03" db="EMBL/GenBank/DDBJ databases">
        <authorList>
            <person name="Ploux O."/>
        </authorList>
    </citation>
    <scope>NUCLEOTIDE SEQUENCE [LARGE SCALE GENOMIC DNA]</scope>
    <source>
        <strain evidence="1 2">UAMH 11012</strain>
    </source>
</reference>
<evidence type="ECO:0000313" key="2">
    <source>
        <dbReference type="Proteomes" id="UP000184330"/>
    </source>
</evidence>
<dbReference type="AlphaFoldDB" id="A0A1L7XN02"/>
<dbReference type="Proteomes" id="UP000184330">
    <property type="component" value="Unassembled WGS sequence"/>
</dbReference>